<feature type="compositionally biased region" description="Pro residues" evidence="1">
    <location>
        <begin position="2265"/>
        <end position="2285"/>
    </location>
</feature>
<feature type="region of interest" description="Disordered" evidence="1">
    <location>
        <begin position="958"/>
        <end position="1019"/>
    </location>
</feature>
<dbReference type="VEuPathDB" id="TriTrypDB:LmxM.30.2220"/>
<dbReference type="RefSeq" id="XP_003877743.1">
    <property type="nucleotide sequence ID" value="XM_003877694.1"/>
</dbReference>
<evidence type="ECO:0000256" key="1">
    <source>
        <dbReference type="SAM" id="MobiDB-lite"/>
    </source>
</evidence>
<proteinExistence type="predicted"/>
<dbReference type="OMA" id="MMGADSA"/>
<name>E9B223_LEIMU</name>
<dbReference type="PhylomeDB" id="E9B223"/>
<feature type="region of interest" description="Disordered" evidence="1">
    <location>
        <begin position="1093"/>
        <end position="1133"/>
    </location>
</feature>
<feature type="compositionally biased region" description="Polar residues" evidence="1">
    <location>
        <begin position="667"/>
        <end position="678"/>
    </location>
</feature>
<feature type="region of interest" description="Disordered" evidence="1">
    <location>
        <begin position="1149"/>
        <end position="1188"/>
    </location>
</feature>
<gene>
    <name evidence="2" type="ORF">LMXM_30_2220</name>
</gene>
<feature type="region of interest" description="Disordered" evidence="1">
    <location>
        <begin position="658"/>
        <end position="678"/>
    </location>
</feature>
<feature type="compositionally biased region" description="Basic and acidic residues" evidence="1">
    <location>
        <begin position="1154"/>
        <end position="1168"/>
    </location>
</feature>
<feature type="region of interest" description="Disordered" evidence="1">
    <location>
        <begin position="70"/>
        <end position="94"/>
    </location>
</feature>
<feature type="compositionally biased region" description="Basic and acidic residues" evidence="1">
    <location>
        <begin position="1564"/>
        <end position="1577"/>
    </location>
</feature>
<feature type="region of interest" description="Disordered" evidence="1">
    <location>
        <begin position="355"/>
        <end position="378"/>
    </location>
</feature>
<feature type="region of interest" description="Disordered" evidence="1">
    <location>
        <begin position="2254"/>
        <end position="2291"/>
    </location>
</feature>
<feature type="compositionally biased region" description="Low complexity" evidence="1">
    <location>
        <begin position="958"/>
        <end position="967"/>
    </location>
</feature>
<reference evidence="2 3" key="1">
    <citation type="journal article" date="2011" name="Genome Res.">
        <title>Chromosome and gene copy number variation allow major structural change between species and strains of Leishmania.</title>
        <authorList>
            <person name="Rogers M.B."/>
            <person name="Hilley J.D."/>
            <person name="Dickens N.J."/>
            <person name="Wilkes J."/>
            <person name="Bates P.A."/>
            <person name="Depledge D.P."/>
            <person name="Harris D."/>
            <person name="Her Y."/>
            <person name="Herzyk P."/>
            <person name="Imamura H."/>
            <person name="Otto T.D."/>
            <person name="Sanders M."/>
            <person name="Seeger K."/>
            <person name="Dujardin J.C."/>
            <person name="Berriman M."/>
            <person name="Smith D.F."/>
            <person name="Hertz-Fowler C."/>
            <person name="Mottram J.C."/>
        </authorList>
    </citation>
    <scope>NUCLEOTIDE SEQUENCE [LARGE SCALE GENOMIC DNA]</scope>
    <source>
        <strain evidence="2 3">MHOM/GT/2001/U1103</strain>
    </source>
</reference>
<feature type="region of interest" description="Disordered" evidence="1">
    <location>
        <begin position="1203"/>
        <end position="1231"/>
    </location>
</feature>
<organism evidence="2 3">
    <name type="scientific">Leishmania mexicana (strain MHOM/GT/2001/U1103)</name>
    <dbReference type="NCBI Taxonomy" id="929439"/>
    <lineage>
        <taxon>Eukaryota</taxon>
        <taxon>Discoba</taxon>
        <taxon>Euglenozoa</taxon>
        <taxon>Kinetoplastea</taxon>
        <taxon>Metakinetoplastina</taxon>
        <taxon>Trypanosomatida</taxon>
        <taxon>Trypanosomatidae</taxon>
        <taxon>Leishmaniinae</taxon>
        <taxon>Leishmania</taxon>
    </lineage>
</organism>
<feature type="region of interest" description="Disordered" evidence="1">
    <location>
        <begin position="1251"/>
        <end position="1309"/>
    </location>
</feature>
<feature type="region of interest" description="Disordered" evidence="1">
    <location>
        <begin position="136"/>
        <end position="171"/>
    </location>
</feature>
<dbReference type="Proteomes" id="UP000007259">
    <property type="component" value="Chromosome 30"/>
</dbReference>
<dbReference type="GeneID" id="13451987"/>
<feature type="region of interest" description="Disordered" evidence="1">
    <location>
        <begin position="1562"/>
        <end position="1585"/>
    </location>
</feature>
<dbReference type="OrthoDB" id="266530at2759"/>
<feature type="compositionally biased region" description="Polar residues" evidence="1">
    <location>
        <begin position="985"/>
        <end position="1011"/>
    </location>
</feature>
<accession>E9B223</accession>
<dbReference type="EMBL" id="FR799583">
    <property type="protein sequence ID" value="CBZ29280.1"/>
    <property type="molecule type" value="Genomic_DNA"/>
</dbReference>
<dbReference type="KEGG" id="lmi:LMXM_30_2220"/>
<sequence>MSSVSHQARSATAATSENVTPFLSAKNLPEAISLTNTPGKVFSEDVSAAEDADGRSSAYLISPISPSRISSEAYTSSHRTGSRQRSSSSKVQAGVTPGVVHEIGIMTTVRYGKDFPVELDTPTAMLRIQKASEPLVVTPLSPPPAVPERPTLPSPPHASKEPPPDTVRASGVKSGTYAAQLAVLLLHPLRKDFAKPPSHLFSLRTPSTLPHESKTPPREQPPATHPRKPGAPKVSRSLDQRDMSSVARSNAHLSVLADLVDKKVFSEEDVLLELEAVRKRSLLTSAPFNKRLLPILAWYLLRDKFGDEAATRYVSLLTSPAGATRSDGAVSTASTIASFLPRVNEIRRVRREVKENNRKKPKHHYTISPPASPTEAARLSDIKGGHGERKHLRRTAAFDVLEDAPDIPTTGLLTPHSHNTLSSPCLHNRSPLMYDRLHVYTREHAVIDRRAAKAEDRPVVDVVLDAANRQDRAKNVFEVVEEQASSVVEEPSVFQGPGHKAPTTKGAASKSMSKERVPAPPASAHAACALGEAMARSRHGLPVHGSDASAMLDVTPSTGVFSDVSRANASEEGQSLFYRECVEGTGQERIPSVAAFWKAITSPDTSTARTAPDRRCLPPRHPQHGHVDRHGGPADLTGVVKPCVLNILALTDYGASAQPSGLAGETVDSSDLSTVADDTTSARSSVEYLQGLGGDHEWYDGEASAVPEENPASQTLTRTVAYSAMNDPHESRVGVGNTENTTGVAYCLATSFLLRDGSAAEATQTSKQQRTQRLHADLTSAENPMSHTVVATECYSTLPNASTTTHRPECSQRTRSVGSWEASSATMPSTTETFEEEGAVGRKTGYGSLIMSHIDTAAMSNAESIKTREDTGTGVHAVAEYSALAHLEALAMGPSDASGVHSPTIRTNGTLRLDTSAAAAAPFSVLEASSDMTDRARQSAQGVCDTAAVSKSRLLVSGVHSSRSGGRNTPFSDLPATGSPHDGTPTYSVFDTRTGTHLSPTSTTIKESSYAPSAPTGESAFGSLLRTNAETSAMGGEDHRQGFPIVSFHSTAISDASGYKHSALQGEKSADAGHCCVSRNTCWAHAVENSANGAPQFAAPPDDSASPPPAAAATGSRTASTNHRLSSGRATARRSLSDALAAHLGDASVMHNQRTGDDHSTQSVDARDTQSPSTITSATSPPSGSGIHHQIVQSRAGYGSMMGADSAVAPDTSVASRSNGGYSIGGGSEASVQSRAGYGSMMGADSAVAPDTSVASRSNGGYSIGGGSEASVQSRAGHGSMMGADSAVAPDTSVASRSNGGYSIGGGSEASVQSRAGYGSMMGADSAVGPDTSVASRSNGGYSIGGGSEASVQSRAGYGSMMGADSAVGPDMSVASRSNGGYSIGGGSEASVQSRAGYGSMMGADSAVGPDTSVASRSNGGYSIGGGSEASVQSRAGYGSMMGADSAVGPDMSVASRSNGGYSIGGGSEASVQSRAGYGSMMGADSAVGPDTSVASRSNGGYSFAGGECCSCVTESSARSASEKRSVKAGGSGASTMNCSHGQVGGGLSSCGVRECTPAAQESRSVERGASRVESSRSGDALSSHTPALRVPAVVCSECDSGVQPHSPTGSVVNPSRLTESTREETAASTCTAFLGCGREGATLSSVMDSDDLADALQRLGERHVSCLKDNSACTFGELGCQCATGRCKMWTTAATLPPPHQPQPVPPSDEEARAQRFDRFAMKSNSTESVPACESPNPPPPAAVPLEEESWNTAVPLQSRIPNAGVSSRSNATLVRVGAGFNLRTSPSPARGAEEASTWQATHQVSAVSELGAVTAAAAKSTTWGRCKDSDASRIGSFWEGDGLRSHVTILTYPRSSTELSVHNMPDAAIERADASIQQLREHQRSGSDFSGYRHADCLMMTPISILQSSPGSSRIHDPKRVRVATRPQAAATVPSGVSAGCDPTARGALTAGDSAATPFVVPIPLPPEATAASPTVCALGDEFLRMPQDMATVHLDGAKQSRRFSIMQPAHEAASDADDAEEVHEAEFTREVHAKHTNLTTLLSHSRLDASGTAETRSHVVDSSTVVTGKRLANADRSRSVGVLLGDQTAVDATAIDETRVDGIDESRETATPAGNDAEESWISVDSSTTQNTQLAMSVPGRRFAHRSPMHPYKCVRADHNSPEQRGQGQRRRTILDVPGVPYVDSPDISTHIDREARQKEKDRQLLAMRWAERGLMWQQQENEAQRYEEYQAHFCAGKERPRGPRVMIMKPGQQGAVALQGPRPPNVPRPPMPMHPRSPGYPPRRRHS</sequence>
<feature type="region of interest" description="Disordered" evidence="1">
    <location>
        <begin position="200"/>
        <end position="245"/>
    </location>
</feature>
<feature type="compositionally biased region" description="Low complexity" evidence="1">
    <location>
        <begin position="1171"/>
        <end position="1187"/>
    </location>
</feature>
<evidence type="ECO:0000313" key="2">
    <source>
        <dbReference type="EMBL" id="CBZ29280.1"/>
    </source>
</evidence>
<protein>
    <submittedName>
        <fullName evidence="2">Uncharacterized protein</fullName>
    </submittedName>
</protein>
<feature type="compositionally biased region" description="Polar residues" evidence="1">
    <location>
        <begin position="813"/>
        <end position="831"/>
    </location>
</feature>
<feature type="region of interest" description="Disordered" evidence="1">
    <location>
        <begin position="800"/>
        <end position="831"/>
    </location>
</feature>
<evidence type="ECO:0000313" key="3">
    <source>
        <dbReference type="Proteomes" id="UP000007259"/>
    </source>
</evidence>
<feature type="compositionally biased region" description="Pro residues" evidence="1">
    <location>
        <begin position="140"/>
        <end position="156"/>
    </location>
</feature>
<feature type="region of interest" description="Disordered" evidence="1">
    <location>
        <begin position="488"/>
        <end position="518"/>
    </location>
</feature>
<feature type="compositionally biased region" description="Polar residues" evidence="1">
    <location>
        <begin position="72"/>
        <end position="91"/>
    </location>
</feature>
<keyword evidence="3" id="KW-1185">Reference proteome</keyword>
<feature type="compositionally biased region" description="Polar residues" evidence="1">
    <location>
        <begin position="1115"/>
        <end position="1129"/>
    </location>
</feature>